<evidence type="ECO:0000313" key="5">
    <source>
        <dbReference type="EMBL" id="OQD70806.1"/>
    </source>
</evidence>
<dbReference type="GO" id="GO:0044550">
    <property type="term" value="P:secondary metabolite biosynthetic process"/>
    <property type="evidence" value="ECO:0007669"/>
    <property type="project" value="TreeGrafter"/>
</dbReference>
<dbReference type="InterPro" id="IPR023213">
    <property type="entry name" value="CAT-like_dom_sf"/>
</dbReference>
<gene>
    <name evidence="5" type="ORF">PENPOL_c001G06564</name>
</gene>
<dbReference type="SUPFAM" id="SSF52777">
    <property type="entry name" value="CoA-dependent acyltransferases"/>
    <property type="match status" value="6"/>
</dbReference>
<dbReference type="InterPro" id="IPR009081">
    <property type="entry name" value="PP-bd_ACP"/>
</dbReference>
<keyword evidence="1" id="KW-0596">Phosphopantetheine</keyword>
<keyword evidence="3" id="KW-0436">Ligase</keyword>
<feature type="domain" description="Carrier" evidence="4">
    <location>
        <begin position="1800"/>
        <end position="1876"/>
    </location>
</feature>
<organism evidence="5 6">
    <name type="scientific">Penicillium polonicum</name>
    <dbReference type="NCBI Taxonomy" id="60169"/>
    <lineage>
        <taxon>Eukaryota</taxon>
        <taxon>Fungi</taxon>
        <taxon>Dikarya</taxon>
        <taxon>Ascomycota</taxon>
        <taxon>Pezizomycotina</taxon>
        <taxon>Eurotiomycetes</taxon>
        <taxon>Eurotiomycetidae</taxon>
        <taxon>Eurotiales</taxon>
        <taxon>Aspergillaceae</taxon>
        <taxon>Penicillium</taxon>
    </lineage>
</organism>
<reference evidence="6" key="1">
    <citation type="journal article" date="2017" name="Nat. Microbiol.">
        <title>Global analysis of biosynthetic gene clusters reveals vast potential of secondary metabolite production in Penicillium species.</title>
        <authorList>
            <person name="Nielsen J.C."/>
            <person name="Grijseels S."/>
            <person name="Prigent S."/>
            <person name="Ji B."/>
            <person name="Dainat J."/>
            <person name="Nielsen K.F."/>
            <person name="Frisvad J.C."/>
            <person name="Workman M."/>
            <person name="Nielsen J."/>
        </authorList>
    </citation>
    <scope>NUCLEOTIDE SEQUENCE [LARGE SCALE GENOMIC DNA]</scope>
    <source>
        <strain evidence="6">IBT 4502</strain>
    </source>
</reference>
<dbReference type="PROSITE" id="PS00455">
    <property type="entry name" value="AMP_BINDING"/>
    <property type="match status" value="2"/>
</dbReference>
<name>A0A1V6P2E7_PENPO</name>
<dbReference type="GO" id="GO:0031177">
    <property type="term" value="F:phosphopantetheine binding"/>
    <property type="evidence" value="ECO:0007669"/>
    <property type="project" value="InterPro"/>
</dbReference>
<dbReference type="InterPro" id="IPR006162">
    <property type="entry name" value="Ppantetheine_attach_site"/>
</dbReference>
<dbReference type="FunFam" id="3.40.50.12780:FF:000014">
    <property type="entry name" value="Nonribosomal peptide synthetase 1"/>
    <property type="match status" value="3"/>
</dbReference>
<dbReference type="InterPro" id="IPR020845">
    <property type="entry name" value="AMP-binding_CS"/>
</dbReference>
<evidence type="ECO:0000256" key="3">
    <source>
        <dbReference type="ARBA" id="ARBA00022598"/>
    </source>
</evidence>
<dbReference type="EMBL" id="MDYM01000001">
    <property type="protein sequence ID" value="OQD70806.1"/>
    <property type="molecule type" value="Genomic_DNA"/>
</dbReference>
<dbReference type="GO" id="GO:0043041">
    <property type="term" value="P:amino acid activation for nonribosomal peptide biosynthetic process"/>
    <property type="evidence" value="ECO:0007669"/>
    <property type="project" value="TreeGrafter"/>
</dbReference>
<dbReference type="Pfam" id="PF00550">
    <property type="entry name" value="PP-binding"/>
    <property type="match status" value="3"/>
</dbReference>
<dbReference type="FunFam" id="3.30.559.30:FF:000003">
    <property type="entry name" value="Nonribosomal peptide synthase SidD"/>
    <property type="match status" value="1"/>
</dbReference>
<dbReference type="NCBIfam" id="NF003417">
    <property type="entry name" value="PRK04813.1"/>
    <property type="match status" value="3"/>
</dbReference>
<dbReference type="InterPro" id="IPR036736">
    <property type="entry name" value="ACP-like_sf"/>
</dbReference>
<dbReference type="GO" id="GO:0005737">
    <property type="term" value="C:cytoplasm"/>
    <property type="evidence" value="ECO:0007669"/>
    <property type="project" value="TreeGrafter"/>
</dbReference>
<dbReference type="Gene3D" id="3.30.559.10">
    <property type="entry name" value="Chloramphenicol acetyltransferase-like domain"/>
    <property type="match status" value="3"/>
</dbReference>
<dbReference type="Gene3D" id="3.40.50.12780">
    <property type="entry name" value="N-terminal domain of ligase-like"/>
    <property type="match status" value="3"/>
</dbReference>
<dbReference type="PANTHER" id="PTHR45527">
    <property type="entry name" value="NONRIBOSOMAL PEPTIDE SYNTHETASE"/>
    <property type="match status" value="1"/>
</dbReference>
<dbReference type="InterPro" id="IPR001242">
    <property type="entry name" value="Condensation_dom"/>
</dbReference>
<keyword evidence="6" id="KW-1185">Reference proteome</keyword>
<dbReference type="SUPFAM" id="SSF47336">
    <property type="entry name" value="ACP-like"/>
    <property type="match status" value="3"/>
</dbReference>
<dbReference type="InterPro" id="IPR045851">
    <property type="entry name" value="AMP-bd_C_sf"/>
</dbReference>
<dbReference type="NCBIfam" id="TIGR01733">
    <property type="entry name" value="AA-adenyl-dom"/>
    <property type="match status" value="2"/>
</dbReference>
<evidence type="ECO:0000313" key="6">
    <source>
        <dbReference type="Proteomes" id="UP000191408"/>
    </source>
</evidence>
<dbReference type="InterPro" id="IPR010071">
    <property type="entry name" value="AA_adenyl_dom"/>
</dbReference>
<dbReference type="SMART" id="SM00823">
    <property type="entry name" value="PKS_PP"/>
    <property type="match status" value="2"/>
</dbReference>
<dbReference type="CDD" id="cd05918">
    <property type="entry name" value="A_NRPS_SidN3_like"/>
    <property type="match status" value="3"/>
</dbReference>
<dbReference type="Pfam" id="PF00668">
    <property type="entry name" value="Condensation"/>
    <property type="match status" value="3"/>
</dbReference>
<proteinExistence type="predicted"/>
<dbReference type="STRING" id="60169.A0A1V6P2E7"/>
<protein>
    <recommendedName>
        <fullName evidence="4">Carrier domain-containing protein</fullName>
    </recommendedName>
</protein>
<sequence>MSPSFSDPLLGSPHKLEWVSFTIQQMLELMALHGSGRYNQLPFEQLFQTAWATVVAAYDHCEDVYADITVWEKKPPRTCSFHCTVTSSKSVWDILTTTTTSGPGSLSTFPSSTHWSALEYVRSGFDIGQTSLPRYGDHISMRLVLREHDGTLFITQAMHDPHIRFDELDLIGQSDLSNVLRWNDHQFHPVNACVHEIIHQRSSEQSDTLAIRAWDEDLTYGQLDDLASRLALYLRDCGVKTGDVVPFLFPKSAWAVVATLAALKAGATAVALSPDYPIARSEAIVHSTQAKHILAAPELSGLAGSLQIQTTIIDRHLFTRLPSCNMEPAATVQPQDAAFVQFTSGSTGEPKGIILEHGAFCTSAAGQQEAQNITQASRVLQFAAYTFDAALQEIFTTLMIGGVVCVPSEQDRMSHLAAVICEMGVNWAFFTPTLCAVLQPNSIPCLKTLVLGGETPSTDLVRLWSSRVNLLNGYGPSECSICCSVQPLTSEADSPRNIGAAISGVKLWIARPENHNLLSPLGAIGELVAQGPNLARGYINAPSSASRVFLDQVPWSNDLFFPRVYKTGDLVRYLPDGKIEFVGRKDSQIKLRGQRIELGEIEYQVRKHLGYPNAQVVVEVATTSLRRTPSQQLIAYFTQPVAEGPDDSQQQRVGLPMCLRITPHLKYQVLDLKNMLETTLPRYMIPALFVPVTYLPVNLAGKVERKLLRAMAADLSDTQLVEYSLATPESTQEARNQRETILLKAWAQALRIAPENINVTDEFFLFGDSIAAIELTTILYTGGFHLTVADIFQTPRLESQALIMKDVVDYQHKESEPFSLVGRGVQVLEDVLRDSGISLTDLEDLLPSTPRQQALFLDQRGHISRLFQVVLELAPEVKIGELRLAWLSVVRRNSILRSRFVVDSQGDLFQAVFNQPPLWEDIHTLNGHLIDPRFNGPWQIGQQLVHFALLNCGDGSQKSSLVLSIHPALIDLASLQLLLEQLHNEYNQLAESLHIPYSRYIEHLSQADHADSAMFWVAALSDPGYVHYPEVSTKASGERPLRSSLLASFAIPGSVKPHSISALIHLAWAIVLSSRTLSDDVLFGTAISSCPASMAAKDTIMGPTETIVPFRVKLVKASSIGAGMSSIRDQLQDITLHSHLSGSQLAGIGPEEEAASNFRNLLVVHQALDIPPEFTHTEQHMPLMDDCYREYPLTVNCTFTATRAELHVCFEEGVVPIAEADAVLKQLQSVLLDLISKLDKTPINDISLLTLDDYARLATWNRRAPRPVLDTAHGLFIKRAQMQPQLLAVEAWDGRLTYAELDKLSTQLARYLLSVGLTPCQDVVAVCYEKSMWTIVAILAILKAGGAFNLMDPSHPSQRLKSIADEVQSSIILCSQRCATKAASLAANPIIVDGNLFQPHSRLPGNLPELPEVSSDAIMYTFYTSGSTGMPKGHRTPHTAFCSAATAQAQALGLNSTTRNFQFASYAYDVCISDILTGLCAGTCVCVPSEEERLGDIAGVMAQLRVNFANLTPTVARLLDPERVPELKTLALGGEALQQIDLEMWSSRVRLMASYGPSECSPRSTVNPKLTLASDPRNIGFPSLCNCRGWIVEVADEHKLRPVGLVGELVIEGPNVCNGYLGYASKRSGFIEPPQWLAAFSPTIQPVGGFYKTGDLVRYDADGSLIFVGRNDAQVKLHGQRVELGEIESHVRALPLAQQSISKVVAELAQPGGFIKAPSLAVFVQYRHPHRARDGWATSVAKQLSTSMSAALVPKYYVALDEIPLMSSGKVNRRALRALTATLTADQLGVSPANRKEKRRPTSTEEYRLCRLWATVLDVRDAEIGIDDHFFDIGGNSIAAIKLVGEARRSGLVLTVTDIFNQPVLAEMARKLTTSKDAAPEAALQMASGLADRVSREWDIPRDTIRDVYPATPLQLGLMALTTRNHRTNTLQHVYHLATSVELDRFRHSWEQVVADNDIFRTRLVFVKASIFQVVLAEDIPWETASSLPVYLARVDDNPFDYGKRLVRFALLPDGHGGSYFVWTAHHVVYDGWSHFRTLRLVRDAYDTGSVPSSVSFKDFITYLQASQDEAQDRFWKSELEGFEGTSFPALPQTEYWPLTDRGLDHVITLAPRPAAEFANITLSSIIRGAWALTIGIHTGTEDVVFGTVQTGRMAPLAGIVDIMGPTITVVPVRVQWSRSSALCDLLLQLQTQSTRMIPYEHAGVKDISNLGAGCREACAFQSLLVVQPEKTEGPATVPGMRLVQVTDREFPSYLLSVQCSIHRNQIRVHASYDSSVLPGEWVQQIVDQFEHFLHLLNNPTNLLATVGQVEIISSQDMQRLLANDSVVDLSPVVDTVPWAIERQMKLQPDAQALGEVQGLGMSYGELDRLSGLLAIHLRALGVGPEKVVPFCFNKSVWAVVATVAVLRAGGVCVALDPTHPSSRHAQILQEVQATLVLTSVNCGSLFDNLGVDVLAIDRSTLSYLPESIVTESICHPQLRPNHAAFVVFTSGSTGTPKGVVLEHASICATARGNESALKVTKHTRVLQFASFVFDVTIEDMCVTLMHGACLCIASEHDRLDNLATVMRQMQVTWADLTPSVARTIDPEDVPSLQTLVLGGEMLGEDIISRWASRVHVFNTYGPAECTIYSTTTACLGSGARGGNIGRAIGCACWVVDPENHNRLMPVGCAGELLIEGPNLARGYLGDEAKTREAFVFPTWLADYRGGQRTRCYATGDLVQQNPDATLSFVGRKDSQVKLRGQRIELGEIEHHVAVILTGLWTTGVEVIHPSEYAAGQKTLAVFYWPTQCTANVPDAPIQVGEMTEEAHAAFTGLKTQLAQVLPKYMIPALYVPLPFPPSTRTGKLDRRSLRSLGAGMSRAQVTRFALGQSTIAKVHPGTELERGLHGLWVTVLNIPPEFIGINDSFFQLGGESIAAIRLVAAAQRMNLALTVADIFHHPVLVDMAASIRLADPEEERSNLLGDNSGASLTARVSREWNIDYDSIEDIYPCTWLQEDMIIVTRRVPEANTLRFIAHIDNTIDLARYKAAWQQVVTENPILRTRIIRLDETQALQVVVDEAISWRTDNTLGDCLNNDRSTPFDYGLPLTRFTLIPHSPGGHYFVFTSHHASYDGWSVRQVHEMVANLYTGRRPNPPPTPYKALVQYITSLDQRPAYADFWRSQLHGFQGGQFPPLPAPDYRPLTDSVVELTLPITKPTYTKATVSTLLRAAFALVLGAQLKASDICFGAVQTGRSIALPGIADLVGPAITLVPVRIRWDTATAVPDFLRTIQHQSTAMIPHEHVAKPTIAALDPACAAASAYQSLLIVQPVAEITASGHEIEGVSPIRTKYPEFLEYGLSLGCKLARTEIVVHADYDQRLLDLGDVTRIIRLLERAFGLLTQAQGEGEGESTTVVDLVQQLLEGLSC</sequence>
<dbReference type="GO" id="GO:0016874">
    <property type="term" value="F:ligase activity"/>
    <property type="evidence" value="ECO:0007669"/>
    <property type="project" value="UniProtKB-KW"/>
</dbReference>
<dbReference type="Proteomes" id="UP000191408">
    <property type="component" value="Unassembled WGS sequence"/>
</dbReference>
<comment type="caution">
    <text evidence="5">The sequence shown here is derived from an EMBL/GenBank/DDBJ whole genome shotgun (WGS) entry which is preliminary data.</text>
</comment>
<dbReference type="InterPro" id="IPR042099">
    <property type="entry name" value="ANL_N_sf"/>
</dbReference>
<evidence type="ECO:0000259" key="4">
    <source>
        <dbReference type="PROSITE" id="PS50075"/>
    </source>
</evidence>
<dbReference type="SUPFAM" id="SSF56801">
    <property type="entry name" value="Acetyl-CoA synthetase-like"/>
    <property type="match status" value="3"/>
</dbReference>
<feature type="domain" description="Carrier" evidence="4">
    <location>
        <begin position="2876"/>
        <end position="2952"/>
    </location>
</feature>
<evidence type="ECO:0000256" key="1">
    <source>
        <dbReference type="ARBA" id="ARBA00022450"/>
    </source>
</evidence>
<keyword evidence="2" id="KW-0597">Phosphoprotein</keyword>
<dbReference type="InterPro" id="IPR000873">
    <property type="entry name" value="AMP-dep_synth/lig_dom"/>
</dbReference>
<dbReference type="Gene3D" id="1.10.1200.10">
    <property type="entry name" value="ACP-like"/>
    <property type="match status" value="3"/>
</dbReference>
<dbReference type="Gene3D" id="3.30.559.30">
    <property type="entry name" value="Nonribosomal peptide synthetase, condensation domain"/>
    <property type="match status" value="3"/>
</dbReference>
<dbReference type="InterPro" id="IPR020806">
    <property type="entry name" value="PKS_PP-bd"/>
</dbReference>
<accession>A0A1V6P2E7</accession>
<dbReference type="Gene3D" id="3.30.300.30">
    <property type="match status" value="3"/>
</dbReference>
<dbReference type="Pfam" id="PF00501">
    <property type="entry name" value="AMP-binding"/>
    <property type="match status" value="3"/>
</dbReference>
<dbReference type="PANTHER" id="PTHR45527:SF1">
    <property type="entry name" value="FATTY ACID SYNTHASE"/>
    <property type="match status" value="1"/>
</dbReference>
<evidence type="ECO:0000256" key="2">
    <source>
        <dbReference type="ARBA" id="ARBA00022553"/>
    </source>
</evidence>
<dbReference type="PROSITE" id="PS50075">
    <property type="entry name" value="CARRIER"/>
    <property type="match status" value="2"/>
</dbReference>
<dbReference type="CDD" id="cd19545">
    <property type="entry name" value="FUM14_C_NRPS-like"/>
    <property type="match status" value="2"/>
</dbReference>
<dbReference type="FunFam" id="1.10.1200.10:FF:000005">
    <property type="entry name" value="Nonribosomal peptide synthetase 1"/>
    <property type="match status" value="2"/>
</dbReference>
<dbReference type="PROSITE" id="PS00012">
    <property type="entry name" value="PHOSPHOPANTETHEINE"/>
    <property type="match status" value="2"/>
</dbReference>
<dbReference type="FunFam" id="3.30.300.30:FF:000015">
    <property type="entry name" value="Nonribosomal peptide synthase SidD"/>
    <property type="match status" value="3"/>
</dbReference>